<dbReference type="Proteomes" id="UP000003422">
    <property type="component" value="Unassembled WGS sequence"/>
</dbReference>
<dbReference type="eggNOG" id="COG4632">
    <property type="taxonomic scope" value="Bacteria"/>
</dbReference>
<feature type="signal peptide" evidence="1">
    <location>
        <begin position="1"/>
        <end position="26"/>
    </location>
</feature>
<dbReference type="PATRIC" id="fig|997350.3.peg.561"/>
<accession>G4D2F5</accession>
<dbReference type="HOGENOM" id="CLU_899705_0_0_9"/>
<feature type="chain" id="PRO_5003462643" description="Copper amine oxidase-like N-terminal domain-containing protein" evidence="1">
    <location>
        <begin position="27"/>
        <end position="310"/>
    </location>
</feature>
<proteinExistence type="predicted"/>
<evidence type="ECO:0008006" key="4">
    <source>
        <dbReference type="Google" id="ProtNLM"/>
    </source>
</evidence>
<evidence type="ECO:0000256" key="1">
    <source>
        <dbReference type="SAM" id="SignalP"/>
    </source>
</evidence>
<dbReference type="EMBL" id="AGBB01000049">
    <property type="protein sequence ID" value="EGY80286.1"/>
    <property type="molecule type" value="Genomic_DNA"/>
</dbReference>
<protein>
    <recommendedName>
        <fullName evidence="4">Copper amine oxidase-like N-terminal domain-containing protein</fullName>
    </recommendedName>
</protein>
<reference evidence="2 3" key="1">
    <citation type="submission" date="2011-06" db="EMBL/GenBank/DDBJ databases">
        <authorList>
            <person name="Muzny D."/>
            <person name="Qin X."/>
            <person name="Deng J."/>
            <person name="Jiang H."/>
            <person name="Liu Y."/>
            <person name="Qu J."/>
            <person name="Song X.-Z."/>
            <person name="Zhang L."/>
            <person name="Thornton R."/>
            <person name="Coyle M."/>
            <person name="Francisco L."/>
            <person name="Jackson L."/>
            <person name="Javaid M."/>
            <person name="Korchina V."/>
            <person name="Kovar C."/>
            <person name="Mata R."/>
            <person name="Mathew T."/>
            <person name="Ngo R."/>
            <person name="Nguyen L."/>
            <person name="Nguyen N."/>
            <person name="Okwuonu G."/>
            <person name="Ongeri F."/>
            <person name="Pham C."/>
            <person name="Simmons D."/>
            <person name="Wilczek-Boney K."/>
            <person name="Hale W."/>
            <person name="Jakkamsetti A."/>
            <person name="Pham P."/>
            <person name="Ruth R."/>
            <person name="San Lucas F."/>
            <person name="Warren J."/>
            <person name="Zhang J."/>
            <person name="Zhao Z."/>
            <person name="Zhou C."/>
            <person name="Zhu D."/>
            <person name="Lee S."/>
            <person name="Bess C."/>
            <person name="Blankenburg K."/>
            <person name="Forbes L."/>
            <person name="Fu Q."/>
            <person name="Gubbala S."/>
            <person name="Hirani K."/>
            <person name="Jayaseelan J.C."/>
            <person name="Lara F."/>
            <person name="Munidasa M."/>
            <person name="Palculict T."/>
            <person name="Patil S."/>
            <person name="Pu L.-L."/>
            <person name="Saada N."/>
            <person name="Tang L."/>
            <person name="Weissenberger G."/>
            <person name="Zhu Y."/>
            <person name="Hemphill L."/>
            <person name="Shang Y."/>
            <person name="Youmans B."/>
            <person name="Ayvaz T."/>
            <person name="Ross M."/>
            <person name="Santibanez J."/>
            <person name="Aqrawi P."/>
            <person name="Gross S."/>
            <person name="Joshi V."/>
            <person name="Fowler G."/>
            <person name="Nazareth L."/>
            <person name="Reid J."/>
            <person name="Worley K."/>
            <person name="Petrosino J."/>
            <person name="Highlander S."/>
            <person name="Gibbs R."/>
        </authorList>
    </citation>
    <scope>NUCLEOTIDE SEQUENCE [LARGE SCALE GENOMIC DNA]</scope>
    <source>
        <strain evidence="2 3">ATCC 29427</strain>
    </source>
</reference>
<dbReference type="STRING" id="997350.HMPREF9129_0585"/>
<dbReference type="AlphaFoldDB" id="G4D2F5"/>
<name>G4D2F5_9FIRM</name>
<keyword evidence="3" id="KW-1185">Reference proteome</keyword>
<organism evidence="2 3">
    <name type="scientific">Peptoniphilus indolicus ATCC 29427</name>
    <dbReference type="NCBI Taxonomy" id="997350"/>
    <lineage>
        <taxon>Bacteria</taxon>
        <taxon>Bacillati</taxon>
        <taxon>Bacillota</taxon>
        <taxon>Tissierellia</taxon>
        <taxon>Tissierellales</taxon>
        <taxon>Peptoniphilaceae</taxon>
        <taxon>Peptoniphilus</taxon>
    </lineage>
</organism>
<evidence type="ECO:0000313" key="3">
    <source>
        <dbReference type="Proteomes" id="UP000003422"/>
    </source>
</evidence>
<keyword evidence="1" id="KW-0732">Signal</keyword>
<sequence>MNKEVLMKKIILSALLAVSLSSVVYAQEASVTDQVVLLDGNKVEVQGYNIDGSNYFKLRDIAAILKDTKVSFDVNFNEDTNDILIKRFSKYEPLPTDLQKSDVKDLEIQPAFQKARVDNDKVKYSGYLINGNNYFKLRDLGKNLGFVVDYNEAERKVLIRSEKIEPKDLTSREEIKLVNLTAAVSSNTKDLTPEKDVISIYDFTDKANIIGRTDNGQQHALEVEYLSEENVLLLTPIQLKFKGSLKITPIVKVEQDGKSEFFVLKSKNIELNNLPAGIDKNANYVLTLGYYEGESTFKGLSVINVKGGLK</sequence>
<evidence type="ECO:0000313" key="2">
    <source>
        <dbReference type="EMBL" id="EGY80286.1"/>
    </source>
</evidence>
<comment type="caution">
    <text evidence="2">The sequence shown here is derived from an EMBL/GenBank/DDBJ whole genome shotgun (WGS) entry which is preliminary data.</text>
</comment>
<gene>
    <name evidence="2" type="ORF">HMPREF9129_0585</name>
</gene>